<proteinExistence type="inferred from homology"/>
<feature type="compositionally biased region" description="Basic and acidic residues" evidence="2">
    <location>
        <begin position="53"/>
        <end position="76"/>
    </location>
</feature>
<accession>A0A897NQC1</accession>
<feature type="region of interest" description="Disordered" evidence="2">
    <location>
        <begin position="49"/>
        <end position="145"/>
    </location>
</feature>
<feature type="domain" description="AAA+ ATPase" evidence="3">
    <location>
        <begin position="183"/>
        <end position="318"/>
    </location>
</feature>
<evidence type="ECO:0000256" key="1">
    <source>
        <dbReference type="RuleBase" id="RU003651"/>
    </source>
</evidence>
<dbReference type="InterPro" id="IPR003960">
    <property type="entry name" value="ATPase_AAA_CS"/>
</dbReference>
<comment type="similarity">
    <text evidence="1">Belongs to the AAA ATPase family.</text>
</comment>
<evidence type="ECO:0000256" key="2">
    <source>
        <dbReference type="SAM" id="MobiDB-lite"/>
    </source>
</evidence>
<dbReference type="InterPro" id="IPR027417">
    <property type="entry name" value="P-loop_NTPase"/>
</dbReference>
<dbReference type="Gene3D" id="3.40.50.300">
    <property type="entry name" value="P-loop containing nucleotide triphosphate hydrolases"/>
    <property type="match status" value="1"/>
</dbReference>
<evidence type="ECO:0000313" key="5">
    <source>
        <dbReference type="Proteomes" id="UP000663305"/>
    </source>
</evidence>
<keyword evidence="1" id="KW-0067">ATP-binding</keyword>
<dbReference type="PANTHER" id="PTHR23074:SF83">
    <property type="entry name" value="VACUOLAR PROTEIN SORTING-ASSOCIATED PROTEIN 4A"/>
    <property type="match status" value="1"/>
</dbReference>
<dbReference type="Pfam" id="PF00004">
    <property type="entry name" value="AAA"/>
    <property type="match status" value="1"/>
</dbReference>
<gene>
    <name evidence="4" type="primary">cdc484</name>
    <name evidence="4" type="ORF">HSBGL_1986</name>
</gene>
<evidence type="ECO:0000259" key="3">
    <source>
        <dbReference type="SMART" id="SM00382"/>
    </source>
</evidence>
<dbReference type="GeneID" id="68861518"/>
<dbReference type="RefSeq" id="WP_229124354.1">
    <property type="nucleotide sequence ID" value="NZ_CP064789.1"/>
</dbReference>
<reference evidence="4" key="1">
    <citation type="submission" date="2020-11" db="EMBL/GenBank/DDBJ databases">
        <title>Carbohydrate-dependent, anaerobic sulfur respiration: A novel catabolism in halophilic archaea.</title>
        <authorList>
            <person name="Sorokin D.Y."/>
            <person name="Messina E."/>
            <person name="Smedile F."/>
            <person name="La Cono V."/>
            <person name="Hallsworth J.E."/>
            <person name="Yakimov M.M."/>
        </authorList>
    </citation>
    <scope>NUCLEOTIDE SEQUENCE</scope>
    <source>
        <strain evidence="4">HSR-Bgl</strain>
    </source>
</reference>
<feature type="compositionally biased region" description="Polar residues" evidence="2">
    <location>
        <begin position="109"/>
        <end position="132"/>
    </location>
</feature>
<feature type="compositionally biased region" description="Low complexity" evidence="2">
    <location>
        <begin position="99"/>
        <end position="108"/>
    </location>
</feature>
<dbReference type="PROSITE" id="PS00674">
    <property type="entry name" value="AAA"/>
    <property type="match status" value="1"/>
</dbReference>
<dbReference type="SUPFAM" id="SSF52540">
    <property type="entry name" value="P-loop containing nucleoside triphosphate hydrolases"/>
    <property type="match status" value="1"/>
</dbReference>
<protein>
    <submittedName>
        <fullName evidence="4">ATPase of the AAA+ class, CDC48 family</fullName>
    </submittedName>
</protein>
<dbReference type="InterPro" id="IPR003593">
    <property type="entry name" value="AAA+_ATPase"/>
</dbReference>
<dbReference type="EMBL" id="CP064789">
    <property type="protein sequence ID" value="QSG12396.1"/>
    <property type="molecule type" value="Genomic_DNA"/>
</dbReference>
<dbReference type="InterPro" id="IPR003959">
    <property type="entry name" value="ATPase_AAA_core"/>
</dbReference>
<dbReference type="AlphaFoldDB" id="A0A897NQC1"/>
<evidence type="ECO:0000313" key="4">
    <source>
        <dbReference type="EMBL" id="QSG12396.1"/>
    </source>
</evidence>
<name>A0A897NQC1_9EURY</name>
<dbReference type="GO" id="GO:0016887">
    <property type="term" value="F:ATP hydrolysis activity"/>
    <property type="evidence" value="ECO:0007669"/>
    <property type="project" value="InterPro"/>
</dbReference>
<dbReference type="Gene3D" id="1.10.8.60">
    <property type="match status" value="1"/>
</dbReference>
<sequence length="402" mass="43697">MIEDQAQKQILKDNYEQYRVKADAYRERGDAEKAAKLYRKCAETLEDIANAESSDRLATKRHELAENLRTAAERLEGAGSLDGQQPGTGADAPDGPLRSDTPPDSTPSASGKSSDGRNNGSRPSGVSSATPDTETDASGFLEEPPEMAFEDVGGMGELKETLRDTVIDPLERPDLYEEYDLGVVNAILLYGPPGTGKTYITNALAGELGYNFIEIGATDITSSLVGEAADNVAELFEVARSNQPCLIFVDEIDALMPSRSGGSQKTQSERQMVNQFLTELTETRGEDVIVVGATNLPEEVDDAAVSRFQERIEVPPPDAPARAAILRVHFRNRPVLHEEIDWETTKGQTAGYSARDLEIVATNAARYALEDARESDDVQPITQSHLERAIEETEATLTGYEG</sequence>
<dbReference type="SMART" id="SM00382">
    <property type="entry name" value="AAA"/>
    <property type="match status" value="1"/>
</dbReference>
<keyword evidence="1" id="KW-0547">Nucleotide-binding</keyword>
<dbReference type="Proteomes" id="UP000663305">
    <property type="component" value="Chromosome"/>
</dbReference>
<organism evidence="4 5">
    <name type="scientific">Halapricum desulfuricans</name>
    <dbReference type="NCBI Taxonomy" id="2841257"/>
    <lineage>
        <taxon>Archaea</taxon>
        <taxon>Methanobacteriati</taxon>
        <taxon>Methanobacteriota</taxon>
        <taxon>Stenosarchaea group</taxon>
        <taxon>Halobacteria</taxon>
        <taxon>Halobacteriales</taxon>
        <taxon>Haloarculaceae</taxon>
        <taxon>Halapricum</taxon>
    </lineage>
</organism>
<dbReference type="GO" id="GO:0005524">
    <property type="term" value="F:ATP binding"/>
    <property type="evidence" value="ECO:0007669"/>
    <property type="project" value="UniProtKB-KW"/>
</dbReference>
<dbReference type="PANTHER" id="PTHR23074">
    <property type="entry name" value="AAA DOMAIN-CONTAINING"/>
    <property type="match status" value="1"/>
</dbReference>
<dbReference type="InterPro" id="IPR050304">
    <property type="entry name" value="MT-severing_AAA_ATPase"/>
</dbReference>